<dbReference type="InterPro" id="IPR050256">
    <property type="entry name" value="Glycosyltransferase_2"/>
</dbReference>
<dbReference type="Proteomes" id="UP000050514">
    <property type="component" value="Unassembled WGS sequence"/>
</dbReference>
<dbReference type="EMBL" id="LGHJ01000024">
    <property type="protein sequence ID" value="KPL72314.1"/>
    <property type="molecule type" value="Genomic_DNA"/>
</dbReference>
<accession>A0A0N8GLF0</accession>
<organism evidence="3 4">
    <name type="scientific">Bellilinea caldifistulae</name>
    <dbReference type="NCBI Taxonomy" id="360411"/>
    <lineage>
        <taxon>Bacteria</taxon>
        <taxon>Bacillati</taxon>
        <taxon>Chloroflexota</taxon>
        <taxon>Anaerolineae</taxon>
        <taxon>Anaerolineales</taxon>
        <taxon>Anaerolineaceae</taxon>
        <taxon>Bellilinea</taxon>
    </lineage>
</organism>
<comment type="caution">
    <text evidence="3">The sequence shown here is derived from an EMBL/GenBank/DDBJ whole genome shotgun (WGS) entry which is preliminary data.</text>
</comment>
<feature type="transmembrane region" description="Helical" evidence="1">
    <location>
        <begin position="234"/>
        <end position="257"/>
    </location>
</feature>
<keyword evidence="1" id="KW-0812">Transmembrane</keyword>
<evidence type="ECO:0000313" key="4">
    <source>
        <dbReference type="Proteomes" id="UP000050514"/>
    </source>
</evidence>
<gene>
    <name evidence="3" type="ORF">AC812_15875</name>
</gene>
<dbReference type="OrthoDB" id="9810303at2"/>
<proteinExistence type="predicted"/>
<dbReference type="Pfam" id="PF00535">
    <property type="entry name" value="Glycos_transf_2"/>
    <property type="match status" value="1"/>
</dbReference>
<feature type="transmembrane region" description="Helical" evidence="1">
    <location>
        <begin position="269"/>
        <end position="289"/>
    </location>
</feature>
<dbReference type="InterPro" id="IPR029044">
    <property type="entry name" value="Nucleotide-diphossugar_trans"/>
</dbReference>
<reference evidence="3 4" key="1">
    <citation type="submission" date="2015-07" db="EMBL/GenBank/DDBJ databases">
        <title>Draft genome of Bellilinea caldifistulae DSM 17877.</title>
        <authorList>
            <person name="Hemp J."/>
            <person name="Ward L.M."/>
            <person name="Pace L.A."/>
            <person name="Fischer W.W."/>
        </authorList>
    </citation>
    <scope>NUCLEOTIDE SEQUENCE [LARGE SCALE GENOMIC DNA]</scope>
    <source>
        <strain evidence="3 4">GOMI-1</strain>
    </source>
</reference>
<dbReference type="GO" id="GO:0016740">
    <property type="term" value="F:transferase activity"/>
    <property type="evidence" value="ECO:0007669"/>
    <property type="project" value="UniProtKB-KW"/>
</dbReference>
<evidence type="ECO:0000313" key="3">
    <source>
        <dbReference type="EMBL" id="KPL72314.1"/>
    </source>
</evidence>
<dbReference type="Gene3D" id="3.90.550.10">
    <property type="entry name" value="Spore Coat Polysaccharide Biosynthesis Protein SpsA, Chain A"/>
    <property type="match status" value="1"/>
</dbReference>
<evidence type="ECO:0000259" key="2">
    <source>
        <dbReference type="Pfam" id="PF00535"/>
    </source>
</evidence>
<feature type="domain" description="Glycosyltransferase 2-like" evidence="2">
    <location>
        <begin position="7"/>
        <end position="165"/>
    </location>
</feature>
<dbReference type="CDD" id="cd04179">
    <property type="entry name" value="DPM_DPG-synthase_like"/>
    <property type="match status" value="1"/>
</dbReference>
<name>A0A0N8GLF0_9CHLR</name>
<keyword evidence="1" id="KW-1133">Transmembrane helix</keyword>
<protein>
    <submittedName>
        <fullName evidence="3">Glycosyl transferase</fullName>
    </submittedName>
</protein>
<dbReference type="RefSeq" id="WP_061913416.1">
    <property type="nucleotide sequence ID" value="NZ_DF967971.1"/>
</dbReference>
<keyword evidence="3" id="KW-0808">Transferase</keyword>
<dbReference type="PANTHER" id="PTHR48090">
    <property type="entry name" value="UNDECAPRENYL-PHOSPHATE 4-DEOXY-4-FORMAMIDO-L-ARABINOSE TRANSFERASE-RELATED"/>
    <property type="match status" value="1"/>
</dbReference>
<keyword evidence="1" id="KW-0472">Membrane</keyword>
<sequence>MKLIIQIPCYNEAETLPHTIAELPRVIDGVDQIEYLIIDDGSTDNTTEVARQVGVHHIVRIKKHAGLATAYRTGLDACLRLGADIILNTDADNQYNAGDIPTLLKPILEGKAELVIGDRGVANLETFSPLKRKLQTWGSKVVSRAAGLDIPDATSGFRAMTREVALRTNVLSNYSYTLETLIQAGSQNFAIASVPIRTNPPRRPSRLMRSITEYLSHSTVTIVRAYTMYRPLRVFTIIGSLMIGIGLIPALRFLYFFAIGQGEGKIQSLLLGAVLIIVGFQTLLIGLVADLISFNRKLLEEILYRIRLDEAKPNSNEV</sequence>
<dbReference type="AlphaFoldDB" id="A0A0N8GLF0"/>
<keyword evidence="4" id="KW-1185">Reference proteome</keyword>
<dbReference type="PANTHER" id="PTHR48090:SF7">
    <property type="entry name" value="RFBJ PROTEIN"/>
    <property type="match status" value="1"/>
</dbReference>
<dbReference type="PATRIC" id="fig|360411.5.peg.1047"/>
<evidence type="ECO:0000256" key="1">
    <source>
        <dbReference type="SAM" id="Phobius"/>
    </source>
</evidence>
<dbReference type="InterPro" id="IPR001173">
    <property type="entry name" value="Glyco_trans_2-like"/>
</dbReference>
<dbReference type="STRING" id="360411.AC812_15875"/>
<dbReference type="SUPFAM" id="SSF53448">
    <property type="entry name" value="Nucleotide-diphospho-sugar transferases"/>
    <property type="match status" value="1"/>
</dbReference>